<evidence type="ECO:0000313" key="2">
    <source>
        <dbReference type="EMBL" id="MFB9572278.1"/>
    </source>
</evidence>
<feature type="region of interest" description="Disordered" evidence="1">
    <location>
        <begin position="1"/>
        <end position="21"/>
    </location>
</feature>
<dbReference type="RefSeq" id="WP_345510231.1">
    <property type="nucleotide sequence ID" value="NZ_BAAAXD010000007.1"/>
</dbReference>
<dbReference type="EMBL" id="JBHMCG010000037">
    <property type="protein sequence ID" value="MFB9572278.1"/>
    <property type="molecule type" value="Genomic_DNA"/>
</dbReference>
<accession>A0ABV5R348</accession>
<comment type="caution">
    <text evidence="2">The sequence shown here is derived from an EMBL/GenBank/DDBJ whole genome shotgun (WGS) entry which is preliminary data.</text>
</comment>
<keyword evidence="3" id="KW-1185">Reference proteome</keyword>
<feature type="compositionally biased region" description="Basic residues" evidence="1">
    <location>
        <begin position="105"/>
        <end position="115"/>
    </location>
</feature>
<dbReference type="Proteomes" id="UP001589710">
    <property type="component" value="Unassembled WGS sequence"/>
</dbReference>
<organism evidence="2 3">
    <name type="scientific">Streptomyces yanii</name>
    <dbReference type="NCBI Taxonomy" id="78510"/>
    <lineage>
        <taxon>Bacteria</taxon>
        <taxon>Bacillati</taxon>
        <taxon>Actinomycetota</taxon>
        <taxon>Actinomycetes</taxon>
        <taxon>Kitasatosporales</taxon>
        <taxon>Streptomycetaceae</taxon>
        <taxon>Streptomyces</taxon>
    </lineage>
</organism>
<feature type="region of interest" description="Disordered" evidence="1">
    <location>
        <begin position="30"/>
        <end position="49"/>
    </location>
</feature>
<feature type="compositionally biased region" description="Low complexity" evidence="1">
    <location>
        <begin position="1"/>
        <end position="18"/>
    </location>
</feature>
<reference evidence="2 3" key="1">
    <citation type="submission" date="2024-09" db="EMBL/GenBank/DDBJ databases">
        <authorList>
            <person name="Sun Q."/>
            <person name="Mori K."/>
        </authorList>
    </citation>
    <scope>NUCLEOTIDE SEQUENCE [LARGE SCALE GENOMIC DNA]</scope>
    <source>
        <strain evidence="2 3">JCM 3331</strain>
    </source>
</reference>
<sequence>MTAPARPGTAPAARTGPGEHLSVTEKLSLFAPRPGGLSGGRGAVPTPYGQVRVDAAPVRVRIDSPVEVDVLHPDGSVTRHPAGASTVALSLSAVPTTTPPSKPPPPRHRRAEATS</sequence>
<gene>
    <name evidence="2" type="ORF">ACFFTL_08060</name>
</gene>
<protein>
    <submittedName>
        <fullName evidence="2">Uncharacterized protein</fullName>
    </submittedName>
</protein>
<name>A0ABV5R348_9ACTN</name>
<proteinExistence type="predicted"/>
<evidence type="ECO:0000256" key="1">
    <source>
        <dbReference type="SAM" id="MobiDB-lite"/>
    </source>
</evidence>
<feature type="region of interest" description="Disordered" evidence="1">
    <location>
        <begin position="90"/>
        <end position="115"/>
    </location>
</feature>
<evidence type="ECO:0000313" key="3">
    <source>
        <dbReference type="Proteomes" id="UP001589710"/>
    </source>
</evidence>